<dbReference type="NCBIfam" id="TIGR02273">
    <property type="entry name" value="16S_RimM"/>
    <property type="match status" value="1"/>
</dbReference>
<feature type="compositionally biased region" description="Basic and acidic residues" evidence="6">
    <location>
        <begin position="179"/>
        <end position="193"/>
    </location>
</feature>
<dbReference type="InterPro" id="IPR011033">
    <property type="entry name" value="PRC_barrel-like_sf"/>
</dbReference>
<keyword evidence="2 5" id="KW-0690">Ribosome biogenesis</keyword>
<dbReference type="SUPFAM" id="SSF50346">
    <property type="entry name" value="PRC-barrel domain"/>
    <property type="match status" value="1"/>
</dbReference>
<evidence type="ECO:0000256" key="2">
    <source>
        <dbReference type="ARBA" id="ARBA00022517"/>
    </source>
</evidence>
<evidence type="ECO:0000313" key="10">
    <source>
        <dbReference type="Proteomes" id="UP000198755"/>
    </source>
</evidence>
<feature type="domain" description="RimM N-terminal" evidence="7">
    <location>
        <begin position="8"/>
        <end position="87"/>
    </location>
</feature>
<evidence type="ECO:0000256" key="5">
    <source>
        <dbReference type="HAMAP-Rule" id="MF_00014"/>
    </source>
</evidence>
<keyword evidence="10" id="KW-1185">Reference proteome</keyword>
<dbReference type="PANTHER" id="PTHR33692">
    <property type="entry name" value="RIBOSOME MATURATION FACTOR RIMM"/>
    <property type="match status" value="1"/>
</dbReference>
<dbReference type="Proteomes" id="UP000198755">
    <property type="component" value="Unassembled WGS sequence"/>
</dbReference>
<dbReference type="GO" id="GO:0005737">
    <property type="term" value="C:cytoplasm"/>
    <property type="evidence" value="ECO:0007669"/>
    <property type="project" value="UniProtKB-SubCell"/>
</dbReference>
<evidence type="ECO:0000313" key="9">
    <source>
        <dbReference type="EMBL" id="SFK33288.1"/>
    </source>
</evidence>
<dbReference type="InterPro" id="IPR009000">
    <property type="entry name" value="Transl_B-barrel_sf"/>
</dbReference>
<dbReference type="Pfam" id="PF24986">
    <property type="entry name" value="PRC_RimM"/>
    <property type="match status" value="1"/>
</dbReference>
<dbReference type="AlphaFoldDB" id="A0A1I3YN65"/>
<protein>
    <recommendedName>
        <fullName evidence="5">Ribosome maturation factor RimM</fullName>
    </recommendedName>
</protein>
<dbReference type="InterPro" id="IPR056792">
    <property type="entry name" value="PRC_RimM"/>
</dbReference>
<keyword evidence="4 5" id="KW-0143">Chaperone</keyword>
<name>A0A1I3YN65_9HYPH</name>
<comment type="similarity">
    <text evidence="5">Belongs to the RimM family.</text>
</comment>
<comment type="domain">
    <text evidence="5">The PRC barrel domain binds ribosomal protein uS19.</text>
</comment>
<dbReference type="GO" id="GO:0005840">
    <property type="term" value="C:ribosome"/>
    <property type="evidence" value="ECO:0007669"/>
    <property type="project" value="InterPro"/>
</dbReference>
<evidence type="ECO:0000256" key="6">
    <source>
        <dbReference type="SAM" id="MobiDB-lite"/>
    </source>
</evidence>
<dbReference type="InterPro" id="IPR036976">
    <property type="entry name" value="RimM_N_sf"/>
</dbReference>
<organism evidence="9 10">
    <name type="scientific">Methylocapsa palsarum</name>
    <dbReference type="NCBI Taxonomy" id="1612308"/>
    <lineage>
        <taxon>Bacteria</taxon>
        <taxon>Pseudomonadati</taxon>
        <taxon>Pseudomonadota</taxon>
        <taxon>Alphaproteobacteria</taxon>
        <taxon>Hyphomicrobiales</taxon>
        <taxon>Beijerinckiaceae</taxon>
        <taxon>Methylocapsa</taxon>
    </lineage>
</organism>
<feature type="region of interest" description="Disordered" evidence="6">
    <location>
        <begin position="161"/>
        <end position="193"/>
    </location>
</feature>
<dbReference type="GO" id="GO:0043022">
    <property type="term" value="F:ribosome binding"/>
    <property type="evidence" value="ECO:0007669"/>
    <property type="project" value="InterPro"/>
</dbReference>
<dbReference type="Gene3D" id="2.30.30.240">
    <property type="entry name" value="PRC-barrel domain"/>
    <property type="match status" value="1"/>
</dbReference>
<comment type="function">
    <text evidence="5">An accessory protein needed during the final step in the assembly of 30S ribosomal subunit, possibly for assembly of the head region. Essential for efficient processing of 16S rRNA. May be needed both before and after RbfA during the maturation of 16S rRNA. It has affinity for free ribosomal 30S subunits but not for 70S ribosomes.</text>
</comment>
<proteinExistence type="inferred from homology"/>
<dbReference type="SUPFAM" id="SSF50447">
    <property type="entry name" value="Translation proteins"/>
    <property type="match status" value="1"/>
</dbReference>
<dbReference type="GO" id="GO:0042274">
    <property type="term" value="P:ribosomal small subunit biogenesis"/>
    <property type="evidence" value="ECO:0007669"/>
    <property type="project" value="UniProtKB-UniRule"/>
</dbReference>
<dbReference type="RefSeq" id="WP_091681029.1">
    <property type="nucleotide sequence ID" value="NZ_FOSN01000006.1"/>
</dbReference>
<keyword evidence="3 5" id="KW-0698">rRNA processing</keyword>
<dbReference type="GO" id="GO:0006364">
    <property type="term" value="P:rRNA processing"/>
    <property type="evidence" value="ECO:0007669"/>
    <property type="project" value="UniProtKB-UniRule"/>
</dbReference>
<comment type="subunit">
    <text evidence="5">Binds ribosomal protein uS19.</text>
</comment>
<dbReference type="STRING" id="1612308.SAMN05444581_10663"/>
<accession>A0A1I3YN65</accession>
<dbReference type="InterPro" id="IPR002676">
    <property type="entry name" value="RimM_N"/>
</dbReference>
<dbReference type="OrthoDB" id="9788191at2"/>
<feature type="compositionally biased region" description="Acidic residues" evidence="6">
    <location>
        <begin position="168"/>
        <end position="178"/>
    </location>
</feature>
<dbReference type="InterPro" id="IPR011961">
    <property type="entry name" value="RimM"/>
</dbReference>
<evidence type="ECO:0000256" key="1">
    <source>
        <dbReference type="ARBA" id="ARBA00022490"/>
    </source>
</evidence>
<evidence type="ECO:0000259" key="7">
    <source>
        <dbReference type="Pfam" id="PF01782"/>
    </source>
</evidence>
<evidence type="ECO:0000256" key="3">
    <source>
        <dbReference type="ARBA" id="ARBA00022552"/>
    </source>
</evidence>
<dbReference type="PANTHER" id="PTHR33692:SF1">
    <property type="entry name" value="RIBOSOME MATURATION FACTOR RIMM"/>
    <property type="match status" value="1"/>
</dbReference>
<feature type="domain" description="Ribosome maturation factor RimM PRC barrel" evidence="8">
    <location>
        <begin position="101"/>
        <end position="167"/>
    </location>
</feature>
<evidence type="ECO:0000259" key="8">
    <source>
        <dbReference type="Pfam" id="PF24986"/>
    </source>
</evidence>
<keyword evidence="1 5" id="KW-0963">Cytoplasm</keyword>
<dbReference type="Pfam" id="PF01782">
    <property type="entry name" value="RimM"/>
    <property type="match status" value="1"/>
</dbReference>
<dbReference type="HAMAP" id="MF_00014">
    <property type="entry name" value="Ribosome_mat_RimM"/>
    <property type="match status" value="1"/>
</dbReference>
<sequence>MLNDRVLVGKFGAAHGVRGEVRLKSYTGDPKAIGSYKPLHDAAGTRQFTIESLRHLKDDLFVARIQGVRDRSIAESLTNLDLYVDRKALPAAGEDEFYLADLVGLAAVSETGKTAGAIVAVHNFGGGDILEIAPAAGGATLLVAFTKENVPRVDVAGGRLTLRPPAEVEAEAPADDDFDRSASDEHAARASET</sequence>
<evidence type="ECO:0000256" key="4">
    <source>
        <dbReference type="ARBA" id="ARBA00023186"/>
    </source>
</evidence>
<comment type="subcellular location">
    <subcellularLocation>
        <location evidence="5">Cytoplasm</location>
    </subcellularLocation>
</comment>
<gene>
    <name evidence="5" type="primary">rimM</name>
    <name evidence="9" type="ORF">SAMN05444581_10663</name>
</gene>
<dbReference type="EMBL" id="FOSN01000006">
    <property type="protein sequence ID" value="SFK33288.1"/>
    <property type="molecule type" value="Genomic_DNA"/>
</dbReference>
<dbReference type="Gene3D" id="2.40.30.60">
    <property type="entry name" value="RimM"/>
    <property type="match status" value="1"/>
</dbReference>
<reference evidence="9 10" key="1">
    <citation type="submission" date="2016-10" db="EMBL/GenBank/DDBJ databases">
        <authorList>
            <person name="de Groot N.N."/>
        </authorList>
    </citation>
    <scope>NUCLEOTIDE SEQUENCE [LARGE SCALE GENOMIC DNA]</scope>
    <source>
        <strain evidence="9 10">NE2</strain>
    </source>
</reference>